<reference evidence="3" key="2">
    <citation type="submission" date="2020-09" db="EMBL/GenBank/DDBJ databases">
        <authorList>
            <person name="Sun Q."/>
            <person name="Zhou Y."/>
        </authorList>
    </citation>
    <scope>NUCLEOTIDE SEQUENCE</scope>
    <source>
        <strain evidence="3">CGMCC 1.15085</strain>
    </source>
</reference>
<dbReference type="CDD" id="cd01097">
    <property type="entry name" value="Tetrahydromethanopterin_reductase"/>
    <property type="match status" value="1"/>
</dbReference>
<keyword evidence="1" id="KW-0560">Oxidoreductase</keyword>
<dbReference type="PANTHER" id="PTHR43244:SF1">
    <property type="entry name" value="5,10-METHYLENETETRAHYDROMETHANOPTERIN REDUCTASE"/>
    <property type="match status" value="1"/>
</dbReference>
<gene>
    <name evidence="3" type="primary">hmd</name>
    <name evidence="3" type="ORF">GCM10011492_18900</name>
</gene>
<dbReference type="Gene3D" id="3.20.20.30">
    <property type="entry name" value="Luciferase-like domain"/>
    <property type="match status" value="1"/>
</dbReference>
<dbReference type="EMBL" id="BMHI01000003">
    <property type="protein sequence ID" value="GGB28854.1"/>
    <property type="molecule type" value="Genomic_DNA"/>
</dbReference>
<keyword evidence="4" id="KW-1185">Reference proteome</keyword>
<dbReference type="GO" id="GO:0016705">
    <property type="term" value="F:oxidoreductase activity, acting on paired donors, with incorporation or reduction of molecular oxygen"/>
    <property type="evidence" value="ECO:0007669"/>
    <property type="project" value="InterPro"/>
</dbReference>
<dbReference type="InterPro" id="IPR036661">
    <property type="entry name" value="Luciferase-like_sf"/>
</dbReference>
<feature type="domain" description="Luciferase-like" evidence="2">
    <location>
        <begin position="16"/>
        <end position="293"/>
    </location>
</feature>
<dbReference type="Pfam" id="PF00296">
    <property type="entry name" value="Bac_luciferase"/>
    <property type="match status" value="1"/>
</dbReference>
<dbReference type="SUPFAM" id="SSF51679">
    <property type="entry name" value="Bacterial luciferase-like"/>
    <property type="match status" value="1"/>
</dbReference>
<sequence>MSHAPAIGICFDRTFQASEVADYARRAEAAGLQELWLIEDCFFTTAPPLAAVALASTERLHIGLGILPAVARTAAMTAMEIATLASLTPARVIGGIGHGVQPWMEQMGVRPASPVTALDEVLTVVRRLLKGETVDVAGEYVTAKDIRLEHVPSPVPSVVAGVRGPKSLAMAGRSADGVLLDAPCTVDYFEQAKASCGRDPDEFAYRCFATLCVMPDRQEARRAAAPFLAEMVGHGHAGLAALPFHDELCTLVERHGPNWADHAPDDWWTRIGAIGNLDDAMSYVGALADAGMTGISFFPADDLRIALGQLETAGLIAGQLHAGG</sequence>
<name>A0A916T4D7_9MICO</name>
<dbReference type="InterPro" id="IPR011251">
    <property type="entry name" value="Luciferase-like_dom"/>
</dbReference>
<dbReference type="PANTHER" id="PTHR43244">
    <property type="match status" value="1"/>
</dbReference>
<evidence type="ECO:0000313" key="4">
    <source>
        <dbReference type="Proteomes" id="UP000636793"/>
    </source>
</evidence>
<evidence type="ECO:0000313" key="3">
    <source>
        <dbReference type="EMBL" id="GGB28854.1"/>
    </source>
</evidence>
<dbReference type="Proteomes" id="UP000636793">
    <property type="component" value="Unassembled WGS sequence"/>
</dbReference>
<organism evidence="3 4">
    <name type="scientific">Flexivirga endophytica</name>
    <dbReference type="NCBI Taxonomy" id="1849103"/>
    <lineage>
        <taxon>Bacteria</taxon>
        <taxon>Bacillati</taxon>
        <taxon>Actinomycetota</taxon>
        <taxon>Actinomycetes</taxon>
        <taxon>Micrococcales</taxon>
        <taxon>Dermacoccaceae</taxon>
        <taxon>Flexivirga</taxon>
    </lineage>
</organism>
<protein>
    <submittedName>
        <fullName evidence="3">N5,N10-methylene tetrahydromethanopterin reductase</fullName>
    </submittedName>
</protein>
<dbReference type="AlphaFoldDB" id="A0A916T4D7"/>
<reference evidence="3" key="1">
    <citation type="journal article" date="2014" name="Int. J. Syst. Evol. Microbiol.">
        <title>Complete genome sequence of Corynebacterium casei LMG S-19264T (=DSM 44701T), isolated from a smear-ripened cheese.</title>
        <authorList>
            <consortium name="US DOE Joint Genome Institute (JGI-PGF)"/>
            <person name="Walter F."/>
            <person name="Albersmeier A."/>
            <person name="Kalinowski J."/>
            <person name="Ruckert C."/>
        </authorList>
    </citation>
    <scope>NUCLEOTIDE SEQUENCE</scope>
    <source>
        <strain evidence="3">CGMCC 1.15085</strain>
    </source>
</reference>
<accession>A0A916T4D7</accession>
<dbReference type="RefSeq" id="WP_188836773.1">
    <property type="nucleotide sequence ID" value="NZ_BMHI01000003.1"/>
</dbReference>
<evidence type="ECO:0000259" key="2">
    <source>
        <dbReference type="Pfam" id="PF00296"/>
    </source>
</evidence>
<comment type="caution">
    <text evidence="3">The sequence shown here is derived from an EMBL/GenBank/DDBJ whole genome shotgun (WGS) entry which is preliminary data.</text>
</comment>
<dbReference type="InterPro" id="IPR050564">
    <property type="entry name" value="F420-G6PD/mer"/>
</dbReference>
<evidence type="ECO:0000256" key="1">
    <source>
        <dbReference type="ARBA" id="ARBA00023002"/>
    </source>
</evidence>
<proteinExistence type="predicted"/>